<evidence type="ECO:0000259" key="4">
    <source>
        <dbReference type="PROSITE" id="PS50850"/>
    </source>
</evidence>
<dbReference type="PROSITE" id="PS50850">
    <property type="entry name" value="MFS"/>
    <property type="match status" value="1"/>
</dbReference>
<dbReference type="InterPro" id="IPR050327">
    <property type="entry name" value="Proton-linked_MCT"/>
</dbReference>
<comment type="subcellular location">
    <subcellularLocation>
        <location evidence="1">Membrane</location>
        <topology evidence="1">Multi-pass membrane protein</topology>
    </subcellularLocation>
</comment>
<keyword evidence="3" id="KW-0812">Transmembrane</keyword>
<feature type="domain" description="Major facilitator superfamily (MFS) profile" evidence="4">
    <location>
        <begin position="755"/>
        <end position="902"/>
    </location>
</feature>
<dbReference type="AlphaFoldDB" id="A0A8E0RVX3"/>
<organism evidence="5 6">
    <name type="scientific">Fasciolopsis buskii</name>
    <dbReference type="NCBI Taxonomy" id="27845"/>
    <lineage>
        <taxon>Eukaryota</taxon>
        <taxon>Metazoa</taxon>
        <taxon>Spiralia</taxon>
        <taxon>Lophotrochozoa</taxon>
        <taxon>Platyhelminthes</taxon>
        <taxon>Trematoda</taxon>
        <taxon>Digenea</taxon>
        <taxon>Plagiorchiida</taxon>
        <taxon>Echinostomata</taxon>
        <taxon>Echinostomatoidea</taxon>
        <taxon>Fasciolidae</taxon>
        <taxon>Fasciolopsis</taxon>
    </lineage>
</organism>
<dbReference type="EMBL" id="LUCM01006004">
    <property type="protein sequence ID" value="KAA0191952.1"/>
    <property type="molecule type" value="Genomic_DNA"/>
</dbReference>
<evidence type="ECO:0000256" key="3">
    <source>
        <dbReference type="SAM" id="Phobius"/>
    </source>
</evidence>
<feature type="transmembrane region" description="Helical" evidence="3">
    <location>
        <begin position="758"/>
        <end position="779"/>
    </location>
</feature>
<protein>
    <submittedName>
        <fullName evidence="5">Monocarboxylate transporter 12</fullName>
    </submittedName>
</protein>
<feature type="transmembrane region" description="Helical" evidence="3">
    <location>
        <begin position="820"/>
        <end position="842"/>
    </location>
</feature>
<dbReference type="Gene3D" id="1.20.1250.20">
    <property type="entry name" value="MFS general substrate transporter like domains"/>
    <property type="match status" value="2"/>
</dbReference>
<feature type="transmembrane region" description="Helical" evidence="3">
    <location>
        <begin position="243"/>
        <end position="263"/>
    </location>
</feature>
<dbReference type="GO" id="GO:0016020">
    <property type="term" value="C:membrane"/>
    <property type="evidence" value="ECO:0007669"/>
    <property type="project" value="UniProtKB-SubCell"/>
</dbReference>
<dbReference type="Pfam" id="PF07690">
    <property type="entry name" value="MFS_1"/>
    <property type="match status" value="2"/>
</dbReference>
<dbReference type="InterPro" id="IPR011701">
    <property type="entry name" value="MFS"/>
</dbReference>
<dbReference type="PANTHER" id="PTHR11360:SF260">
    <property type="entry name" value="MFS DOMAIN-CONTAINING PROTEIN"/>
    <property type="match status" value="1"/>
</dbReference>
<dbReference type="PANTHER" id="PTHR11360">
    <property type="entry name" value="MONOCARBOXYLATE TRANSPORTER"/>
    <property type="match status" value="1"/>
</dbReference>
<evidence type="ECO:0000256" key="2">
    <source>
        <dbReference type="SAM" id="MobiDB-lite"/>
    </source>
</evidence>
<dbReference type="GO" id="GO:0008028">
    <property type="term" value="F:monocarboxylic acid transmembrane transporter activity"/>
    <property type="evidence" value="ECO:0007669"/>
    <property type="project" value="TreeGrafter"/>
</dbReference>
<keyword evidence="3" id="KW-0472">Membrane</keyword>
<sequence length="902" mass="99425">MDRAFLTSEEFLNRDNRSLIHNKKSIDADKSEFMQVAGAGSVRRKGQKALTVSLPSALVKVCDNENPKSIEKGPLEKKEFLFKCRDTSHIRRSLSDTDIHMDNATYSPYHSPPYSNFARYLPCLSTPSDDSTSTNFASLSLSQSDVSSESSFRLPISASQLSLPEPPDGGWGWIVVVAAFFVHMVTEGVIVSFGIFIEDLVHEFQESMSATSWVGSFSYGVPALATPIASLIINHYGCRVTCMLGAAVSAIGCLLGCFANSLMTLVFTFGILSGLGTSLSMTAALVIVSVYFDEKRATATGLSIAGTGVGALVFAPAVEALLNVYTWRGTFMLMAGALLNIAVCGALMRPVETRNERRQRQRLAWLEHFAKESGFPNFTKSVEYLNTDVVGRIKILRDRLLAPRRPNINSNRVQALQNGNLTSKEIQHGITKMPNGISGLRLFEACKTRICDPKGDYEIPRLIFQVDPLPVIPENSAKASETILDFANKPSLSTKGSLTHVNCKGDKCLAPYQPIERKNYRQNLIIPSSRRAKIFLSADFFPNRDLSVTRYTQSLPCIRTMCDAHSSDKPVKSETGMITSICKPEMSVYTNQREFVCRNWIETTAPSQPQRDGQRKPHDINDSPVLCGSGIDPGEKITIHHSTFEHEDYLYRSSLIKAFGLNRASRCTALSLPDLTRVHRIRRRPGNSGSSIESDSSSDSSYPAWYCCGDLDKTDNACGRILSKCFAPCQVILPELNAKYLFQRLCDVRLFRRTTFDLFVLSNFLLYFWYNVTYFFMGVHALDLGFSETSAALLFSVLGGANMIGEVVVGLLADREWVDALTLYLVMLLACGLSTCLVPLLASFSSLSFYSGVYGMSLAANDALCTILLVEFVGLHHLTSALGICFFCQGVANIFGPPVIGE</sequence>
<proteinExistence type="predicted"/>
<accession>A0A8E0RVX3</accession>
<reference evidence="5" key="1">
    <citation type="submission" date="2019-05" db="EMBL/GenBank/DDBJ databases">
        <title>Annotation for the trematode Fasciolopsis buski.</title>
        <authorList>
            <person name="Choi Y.-J."/>
        </authorList>
    </citation>
    <scope>NUCLEOTIDE SEQUENCE</scope>
    <source>
        <strain evidence="5">HT</strain>
        <tissue evidence="5">Whole worm</tissue>
    </source>
</reference>
<feature type="transmembrane region" description="Helical" evidence="3">
    <location>
        <begin position="304"/>
        <end position="325"/>
    </location>
</feature>
<feature type="region of interest" description="Disordered" evidence="2">
    <location>
        <begin position="606"/>
        <end position="625"/>
    </location>
</feature>
<name>A0A8E0RVX3_9TREM</name>
<evidence type="ECO:0000313" key="5">
    <source>
        <dbReference type="EMBL" id="KAA0191952.1"/>
    </source>
</evidence>
<evidence type="ECO:0000313" key="6">
    <source>
        <dbReference type="Proteomes" id="UP000728185"/>
    </source>
</evidence>
<dbReference type="SUPFAM" id="SSF103473">
    <property type="entry name" value="MFS general substrate transporter"/>
    <property type="match status" value="1"/>
</dbReference>
<dbReference type="InterPro" id="IPR020846">
    <property type="entry name" value="MFS_dom"/>
</dbReference>
<comment type="caution">
    <text evidence="5">The sequence shown here is derived from an EMBL/GenBank/DDBJ whole genome shotgun (WGS) entry which is preliminary data.</text>
</comment>
<keyword evidence="3" id="KW-1133">Transmembrane helix</keyword>
<feature type="transmembrane region" description="Helical" evidence="3">
    <location>
        <begin position="171"/>
        <end position="197"/>
    </location>
</feature>
<feature type="transmembrane region" description="Helical" evidence="3">
    <location>
        <begin position="854"/>
        <end position="874"/>
    </location>
</feature>
<feature type="compositionally biased region" description="Basic and acidic residues" evidence="2">
    <location>
        <begin position="612"/>
        <end position="621"/>
    </location>
</feature>
<dbReference type="Proteomes" id="UP000728185">
    <property type="component" value="Unassembled WGS sequence"/>
</dbReference>
<dbReference type="OrthoDB" id="6509908at2759"/>
<dbReference type="InterPro" id="IPR036259">
    <property type="entry name" value="MFS_trans_sf"/>
</dbReference>
<feature type="transmembrane region" description="Helical" evidence="3">
    <location>
        <begin position="331"/>
        <end position="351"/>
    </location>
</feature>
<feature type="transmembrane region" description="Helical" evidence="3">
    <location>
        <begin position="217"/>
        <end position="236"/>
    </location>
</feature>
<keyword evidence="6" id="KW-1185">Reference proteome</keyword>
<gene>
    <name evidence="5" type="ORF">FBUS_09298</name>
</gene>
<evidence type="ECO:0000256" key="1">
    <source>
        <dbReference type="ARBA" id="ARBA00004141"/>
    </source>
</evidence>
<feature type="transmembrane region" description="Helical" evidence="3">
    <location>
        <begin position="269"/>
        <end position="292"/>
    </location>
</feature>
<feature type="transmembrane region" description="Helical" evidence="3">
    <location>
        <begin position="881"/>
        <end position="900"/>
    </location>
</feature>
<feature type="transmembrane region" description="Helical" evidence="3">
    <location>
        <begin position="791"/>
        <end position="813"/>
    </location>
</feature>